<sequence length="83" mass="8622">MQGESEAKSFTRGGDVVSQEETILRIEGMSCGHCKMAVEKALQAIPGVVSASVDLAKKEALVTGAANRDALVKAVEDAGFDVV</sequence>
<dbReference type="OrthoDB" id="9813965at2"/>
<dbReference type="InterPro" id="IPR006121">
    <property type="entry name" value="HMA_dom"/>
</dbReference>
<gene>
    <name evidence="3" type="ORF">SAMN04488500_10372</name>
</gene>
<dbReference type="AlphaFoldDB" id="A0A1W1Z7R1"/>
<proteinExistence type="predicted"/>
<keyword evidence="4" id="KW-1185">Reference proteome</keyword>
<dbReference type="Pfam" id="PF00403">
    <property type="entry name" value="HMA"/>
    <property type="match status" value="1"/>
</dbReference>
<dbReference type="FunFam" id="3.30.70.100:FF:000001">
    <property type="entry name" value="ATPase copper transporting beta"/>
    <property type="match status" value="1"/>
</dbReference>
<dbReference type="STRING" id="112901.SAMN04488500_10372"/>
<accession>A0A1W1Z7R1</accession>
<organism evidence="3 4">
    <name type="scientific">Sporomusa malonica</name>
    <dbReference type="NCBI Taxonomy" id="112901"/>
    <lineage>
        <taxon>Bacteria</taxon>
        <taxon>Bacillati</taxon>
        <taxon>Bacillota</taxon>
        <taxon>Negativicutes</taxon>
        <taxon>Selenomonadales</taxon>
        <taxon>Sporomusaceae</taxon>
        <taxon>Sporomusa</taxon>
    </lineage>
</organism>
<dbReference type="Gene3D" id="3.30.70.100">
    <property type="match status" value="1"/>
</dbReference>
<evidence type="ECO:0000313" key="3">
    <source>
        <dbReference type="EMBL" id="SMC44489.1"/>
    </source>
</evidence>
<protein>
    <submittedName>
        <fullName evidence="3">Copper chaperone</fullName>
    </submittedName>
</protein>
<evidence type="ECO:0000313" key="4">
    <source>
        <dbReference type="Proteomes" id="UP000192738"/>
    </source>
</evidence>
<evidence type="ECO:0000259" key="2">
    <source>
        <dbReference type="PROSITE" id="PS50846"/>
    </source>
</evidence>
<dbReference type="InterPro" id="IPR017969">
    <property type="entry name" value="Heavy-metal-associated_CS"/>
</dbReference>
<reference evidence="3 4" key="1">
    <citation type="submission" date="2017-04" db="EMBL/GenBank/DDBJ databases">
        <authorList>
            <person name="Afonso C.L."/>
            <person name="Miller P.J."/>
            <person name="Scott M.A."/>
            <person name="Spackman E."/>
            <person name="Goraichik I."/>
            <person name="Dimitrov K.M."/>
            <person name="Suarez D.L."/>
            <person name="Swayne D.E."/>
        </authorList>
    </citation>
    <scope>NUCLEOTIDE SEQUENCE [LARGE SCALE GENOMIC DNA]</scope>
    <source>
        <strain evidence="3 4">DSM 5090</strain>
    </source>
</reference>
<keyword evidence="1" id="KW-0479">Metal-binding</keyword>
<evidence type="ECO:0000256" key="1">
    <source>
        <dbReference type="ARBA" id="ARBA00022723"/>
    </source>
</evidence>
<dbReference type="PROSITE" id="PS50846">
    <property type="entry name" value="HMA_2"/>
    <property type="match status" value="1"/>
</dbReference>
<dbReference type="Proteomes" id="UP000192738">
    <property type="component" value="Unassembled WGS sequence"/>
</dbReference>
<dbReference type="EMBL" id="FWXI01000003">
    <property type="protein sequence ID" value="SMC44489.1"/>
    <property type="molecule type" value="Genomic_DNA"/>
</dbReference>
<dbReference type="SUPFAM" id="SSF55008">
    <property type="entry name" value="HMA, heavy metal-associated domain"/>
    <property type="match status" value="1"/>
</dbReference>
<feature type="domain" description="HMA" evidence="2">
    <location>
        <begin position="20"/>
        <end position="83"/>
    </location>
</feature>
<dbReference type="GO" id="GO:0046872">
    <property type="term" value="F:metal ion binding"/>
    <property type="evidence" value="ECO:0007669"/>
    <property type="project" value="UniProtKB-KW"/>
</dbReference>
<dbReference type="InterPro" id="IPR036163">
    <property type="entry name" value="HMA_dom_sf"/>
</dbReference>
<name>A0A1W1Z7R1_9FIRM</name>
<dbReference type="PROSITE" id="PS01047">
    <property type="entry name" value="HMA_1"/>
    <property type="match status" value="1"/>
</dbReference>
<dbReference type="CDD" id="cd00371">
    <property type="entry name" value="HMA"/>
    <property type="match status" value="1"/>
</dbReference>